<evidence type="ECO:0008006" key="4">
    <source>
        <dbReference type="Google" id="ProtNLM"/>
    </source>
</evidence>
<reference evidence="2 3" key="1">
    <citation type="submission" date="2019-03" db="EMBL/GenBank/DDBJ databases">
        <title>Flavobacterium AR-3-4 sp. nov. isolated from arctic soil.</title>
        <authorList>
            <person name="Chaudhary D.K."/>
        </authorList>
    </citation>
    <scope>NUCLEOTIDE SEQUENCE [LARGE SCALE GENOMIC DNA]</scope>
    <source>
        <strain evidence="2 3">AR-3-4</strain>
    </source>
</reference>
<keyword evidence="3" id="KW-1185">Reference proteome</keyword>
<keyword evidence="1" id="KW-0472">Membrane</keyword>
<feature type="transmembrane region" description="Helical" evidence="1">
    <location>
        <begin position="52"/>
        <end position="71"/>
    </location>
</feature>
<dbReference type="RefSeq" id="WP_132000523.1">
    <property type="nucleotide sequence ID" value="NZ_SMFK01000001.1"/>
</dbReference>
<evidence type="ECO:0000313" key="3">
    <source>
        <dbReference type="Proteomes" id="UP000295479"/>
    </source>
</evidence>
<dbReference type="Proteomes" id="UP000295479">
    <property type="component" value="Unassembled WGS sequence"/>
</dbReference>
<feature type="transmembrane region" description="Helical" evidence="1">
    <location>
        <begin position="77"/>
        <end position="94"/>
    </location>
</feature>
<dbReference type="EMBL" id="SMFK01000001">
    <property type="protein sequence ID" value="TDD99383.1"/>
    <property type="molecule type" value="Genomic_DNA"/>
</dbReference>
<proteinExistence type="predicted"/>
<evidence type="ECO:0000256" key="1">
    <source>
        <dbReference type="SAM" id="Phobius"/>
    </source>
</evidence>
<evidence type="ECO:0000313" key="2">
    <source>
        <dbReference type="EMBL" id="TDD99383.1"/>
    </source>
</evidence>
<dbReference type="InterPro" id="IPR036397">
    <property type="entry name" value="RNaseH_sf"/>
</dbReference>
<sequence length="100" mass="11512">MGRILGLDLGTNSIGWAVYDKTTNNITDYGVTVFQKKNKTGRINKIKKIKKYLTPFIALITFTIISLIVTFFDKTNWQFWLNISLTGFITCITSQQNKKR</sequence>
<dbReference type="InterPro" id="IPR012337">
    <property type="entry name" value="RNaseH-like_sf"/>
</dbReference>
<accession>A0A4R5CLV6</accession>
<organism evidence="2 3">
    <name type="scientific">Flavobacterium cellulosilyticum</name>
    <dbReference type="NCBI Taxonomy" id="2541731"/>
    <lineage>
        <taxon>Bacteria</taxon>
        <taxon>Pseudomonadati</taxon>
        <taxon>Bacteroidota</taxon>
        <taxon>Flavobacteriia</taxon>
        <taxon>Flavobacteriales</taxon>
        <taxon>Flavobacteriaceae</taxon>
        <taxon>Flavobacterium</taxon>
    </lineage>
</organism>
<dbReference type="AlphaFoldDB" id="A0A4R5CLV6"/>
<name>A0A4R5CLV6_9FLAO</name>
<gene>
    <name evidence="2" type="ORF">E0F76_01265</name>
</gene>
<keyword evidence="1" id="KW-1133">Transmembrane helix</keyword>
<dbReference type="SUPFAM" id="SSF53098">
    <property type="entry name" value="Ribonuclease H-like"/>
    <property type="match status" value="1"/>
</dbReference>
<comment type="caution">
    <text evidence="2">The sequence shown here is derived from an EMBL/GenBank/DDBJ whole genome shotgun (WGS) entry which is preliminary data.</text>
</comment>
<protein>
    <recommendedName>
        <fullName evidence="4">Type II CRISPR RNA-guided endonuclease Cas9</fullName>
    </recommendedName>
</protein>
<dbReference type="Gene3D" id="3.30.420.10">
    <property type="entry name" value="Ribonuclease H-like superfamily/Ribonuclease H"/>
    <property type="match status" value="1"/>
</dbReference>
<dbReference type="GO" id="GO:0003676">
    <property type="term" value="F:nucleic acid binding"/>
    <property type="evidence" value="ECO:0007669"/>
    <property type="project" value="InterPro"/>
</dbReference>
<dbReference type="OrthoDB" id="9777169at2"/>
<keyword evidence="1" id="KW-0812">Transmembrane</keyword>